<dbReference type="InterPro" id="IPR044839">
    <property type="entry name" value="NDR1-like"/>
</dbReference>
<dbReference type="KEGG" id="nnu:104590026"/>
<dbReference type="GO" id="GO:0005886">
    <property type="term" value="C:plasma membrane"/>
    <property type="evidence" value="ECO:0000318"/>
    <property type="project" value="GO_Central"/>
</dbReference>
<dbReference type="OrthoDB" id="1426517at2759"/>
<dbReference type="GO" id="GO:0098542">
    <property type="term" value="P:defense response to other organism"/>
    <property type="evidence" value="ECO:0007669"/>
    <property type="project" value="InterPro"/>
</dbReference>
<organism evidence="3 4">
    <name type="scientific">Nelumbo nucifera</name>
    <name type="common">Sacred lotus</name>
    <dbReference type="NCBI Taxonomy" id="4432"/>
    <lineage>
        <taxon>Eukaryota</taxon>
        <taxon>Viridiplantae</taxon>
        <taxon>Streptophyta</taxon>
        <taxon>Embryophyta</taxon>
        <taxon>Tracheophyta</taxon>
        <taxon>Spermatophyta</taxon>
        <taxon>Magnoliopsida</taxon>
        <taxon>Proteales</taxon>
        <taxon>Nelumbonaceae</taxon>
        <taxon>Nelumbo</taxon>
    </lineage>
</organism>
<dbReference type="PANTHER" id="PTHR31415:SF166">
    <property type="entry name" value="LATE EMBRYOGENESIS ABUNDANT (LEA) HYDROXYPROLINE-RICH GLYCOPROTEIN FAMILY"/>
    <property type="match status" value="1"/>
</dbReference>
<dbReference type="eggNOG" id="ENOG502QSD7">
    <property type="taxonomic scope" value="Eukaryota"/>
</dbReference>
<dbReference type="RefSeq" id="XP_010246839.1">
    <property type="nucleotide sequence ID" value="XM_010248537.2"/>
</dbReference>
<comment type="subcellular location">
    <subcellularLocation>
        <location evidence="1">Membrane</location>
    </subcellularLocation>
</comment>
<keyword evidence="3" id="KW-1185">Reference proteome</keyword>
<dbReference type="GO" id="GO:0009506">
    <property type="term" value="C:plasmodesma"/>
    <property type="evidence" value="ECO:0000318"/>
    <property type="project" value="GO_Central"/>
</dbReference>
<evidence type="ECO:0000256" key="2">
    <source>
        <dbReference type="ARBA" id="ARBA00023136"/>
    </source>
</evidence>
<keyword evidence="2" id="KW-0472">Membrane</keyword>
<dbReference type="Proteomes" id="UP000189703">
    <property type="component" value="Unplaced"/>
</dbReference>
<evidence type="ECO:0000256" key="1">
    <source>
        <dbReference type="ARBA" id="ARBA00004370"/>
    </source>
</evidence>
<dbReference type="AlphaFoldDB" id="A0A1U7ZFK9"/>
<evidence type="ECO:0000313" key="3">
    <source>
        <dbReference type="Proteomes" id="UP000189703"/>
    </source>
</evidence>
<gene>
    <name evidence="4" type="primary">LOC104590026</name>
</gene>
<name>A0A1U7ZFK9_NELNU</name>
<sequence length="224" mass="25327">MTNACNHDHHHHLCDDDCEWWKHLLCCLKKLICSKGFVLFLIFFVLPLSIILLLTFVFLRPTPLFILQEATVYQLNVSSGSFLTSNIQVAISSRNPNKIDICYDSIDVYATYSSNEPITIPTRLPSISEDENGVHIWSPFIYGSSVPIAPYVADSLFQDQKEGTVLIKIKVDVHYSWSVVPWIIGHDHICFSCPAYITYGSHNTNIPVGEAFKYQLAQPCSVDT</sequence>
<evidence type="ECO:0000313" key="4">
    <source>
        <dbReference type="RefSeq" id="XP_010246839.1"/>
    </source>
</evidence>
<reference evidence="4" key="1">
    <citation type="submission" date="2025-08" db="UniProtKB">
        <authorList>
            <consortium name="RefSeq"/>
        </authorList>
    </citation>
    <scope>IDENTIFICATION</scope>
</reference>
<proteinExistence type="predicted"/>
<accession>A0A1U7ZFK9</accession>
<dbReference type="PANTHER" id="PTHR31415">
    <property type="entry name" value="OS05G0367900 PROTEIN"/>
    <property type="match status" value="1"/>
</dbReference>
<dbReference type="GeneID" id="104590026"/>
<protein>
    <submittedName>
        <fullName evidence="4">NDR1/HIN1-like protein 12</fullName>
    </submittedName>
</protein>